<dbReference type="Proteomes" id="UP001497744">
    <property type="component" value="Unassembled WGS sequence"/>
</dbReference>
<dbReference type="PANTHER" id="PTHR12064">
    <property type="entry name" value="METAL TRANSPORTER CNNM"/>
    <property type="match status" value="1"/>
</dbReference>
<dbReference type="GO" id="GO:0016020">
    <property type="term" value="C:membrane"/>
    <property type="evidence" value="ECO:0007669"/>
    <property type="project" value="UniProtKB-UniRule"/>
</dbReference>
<evidence type="ECO:0000313" key="4">
    <source>
        <dbReference type="Proteomes" id="UP001497744"/>
    </source>
</evidence>
<dbReference type="InterPro" id="IPR002550">
    <property type="entry name" value="CNNM"/>
</dbReference>
<name>A0AAV4LUN7_BABCB</name>
<sequence>MKHALRLCGFFSAPLRVLVCLLFPFCKPLALLLDYVLGPSNQAVYSRQQLKALVDLQLEKGNVLTIDEAKILKGCLEMTSVVAESIMTPIESVVHIENGTTVTKEVVHNVAKAGFSTIPVITGGPDKSVTGFLGVKDLLLLDTAKSYRVMDLCDSIGKSIYAVDAENSVSDILPFFKGDSIHAVVVRKVFIDPQTSGDPIYKHVGIITVDDILRIMLQVSAPGRLSKAGQDYVTSGTESGRGGDELVKRRSEMQMRKHEKLNAMKTVHAFCLNAVAGIYPLPDPQAVLRALGLRECQENLDAVKARHVYLLKSGTLIPSGSMFVLLKVGSADGGLSCSGVRAVRGRGGHAGGL</sequence>
<reference evidence="3 4" key="1">
    <citation type="submission" date="2021-06" db="EMBL/GenBank/DDBJ databases">
        <title>Genome sequence of Babesia caballi.</title>
        <authorList>
            <person name="Yamagishi J."/>
            <person name="Kidaka T."/>
            <person name="Ochi A."/>
        </authorList>
    </citation>
    <scope>NUCLEOTIDE SEQUENCE [LARGE SCALE GENOMIC DNA]</scope>
    <source>
        <strain evidence="3">USDA-D6B2</strain>
    </source>
</reference>
<dbReference type="EMBL" id="BPLF01000002">
    <property type="protein sequence ID" value="GIX63300.1"/>
    <property type="molecule type" value="Genomic_DNA"/>
</dbReference>
<keyword evidence="4" id="KW-1185">Reference proteome</keyword>
<organism evidence="3 4">
    <name type="scientific">Babesia caballi</name>
    <dbReference type="NCBI Taxonomy" id="5871"/>
    <lineage>
        <taxon>Eukaryota</taxon>
        <taxon>Sar</taxon>
        <taxon>Alveolata</taxon>
        <taxon>Apicomplexa</taxon>
        <taxon>Aconoidasida</taxon>
        <taxon>Piroplasmida</taxon>
        <taxon>Babesiidae</taxon>
        <taxon>Babesia</taxon>
    </lineage>
</organism>
<dbReference type="SUPFAM" id="SSF54631">
    <property type="entry name" value="CBS-domain pair"/>
    <property type="match status" value="1"/>
</dbReference>
<dbReference type="InterPro" id="IPR045095">
    <property type="entry name" value="ACDP"/>
</dbReference>
<dbReference type="Pfam" id="PF01595">
    <property type="entry name" value="CNNM"/>
    <property type="match status" value="1"/>
</dbReference>
<keyword evidence="1" id="KW-0472">Membrane</keyword>
<dbReference type="RefSeq" id="XP_067715369.1">
    <property type="nucleotide sequence ID" value="XM_067859268.1"/>
</dbReference>
<keyword evidence="1" id="KW-1133">Transmembrane helix</keyword>
<dbReference type="Gene3D" id="3.10.580.10">
    <property type="entry name" value="CBS-domain"/>
    <property type="match status" value="1"/>
</dbReference>
<dbReference type="GeneID" id="94194781"/>
<accession>A0AAV4LUN7</accession>
<dbReference type="AlphaFoldDB" id="A0AAV4LUN7"/>
<keyword evidence="1" id="KW-0812">Transmembrane</keyword>
<evidence type="ECO:0000313" key="3">
    <source>
        <dbReference type="EMBL" id="GIX63300.1"/>
    </source>
</evidence>
<evidence type="ECO:0000256" key="1">
    <source>
        <dbReference type="PROSITE-ProRule" id="PRU01193"/>
    </source>
</evidence>
<dbReference type="PANTHER" id="PTHR12064:SF94">
    <property type="entry name" value="UNEXTENDED PROTEIN"/>
    <property type="match status" value="1"/>
</dbReference>
<comment type="caution">
    <text evidence="3">The sequence shown here is derived from an EMBL/GenBank/DDBJ whole genome shotgun (WGS) entry which is preliminary data.</text>
</comment>
<dbReference type="GO" id="GO:0010960">
    <property type="term" value="P:magnesium ion homeostasis"/>
    <property type="evidence" value="ECO:0007669"/>
    <property type="project" value="InterPro"/>
</dbReference>
<protein>
    <submittedName>
        <fullName evidence="3">CBS domain-containing protein</fullName>
    </submittedName>
</protein>
<gene>
    <name evidence="3" type="ORF">BcabD6B2_27350</name>
</gene>
<dbReference type="InterPro" id="IPR046342">
    <property type="entry name" value="CBS_dom_sf"/>
</dbReference>
<dbReference type="PROSITE" id="PS51846">
    <property type="entry name" value="CNNM"/>
    <property type="match status" value="1"/>
</dbReference>
<feature type="domain" description="CNNM transmembrane" evidence="2">
    <location>
        <begin position="1"/>
        <end position="68"/>
    </location>
</feature>
<evidence type="ECO:0000259" key="2">
    <source>
        <dbReference type="PROSITE" id="PS51846"/>
    </source>
</evidence>
<proteinExistence type="predicted"/>